<feature type="transmembrane region" description="Helical" evidence="7">
    <location>
        <begin position="32"/>
        <end position="51"/>
    </location>
</feature>
<dbReference type="PATRIC" id="fig|49338.4.peg.3717"/>
<dbReference type="EMBL" id="LOCK01000017">
    <property type="protein sequence ID" value="KTE92205.1"/>
    <property type="molecule type" value="Genomic_DNA"/>
</dbReference>
<proteinExistence type="inferred from homology"/>
<dbReference type="PANTHER" id="PTHR43386:SF1">
    <property type="entry name" value="D,D-DIPEPTIDE TRANSPORT SYSTEM PERMEASE PROTEIN DDPC-RELATED"/>
    <property type="match status" value="1"/>
</dbReference>
<dbReference type="CDD" id="cd06261">
    <property type="entry name" value="TM_PBP2"/>
    <property type="match status" value="1"/>
</dbReference>
<dbReference type="InterPro" id="IPR035906">
    <property type="entry name" value="MetI-like_sf"/>
</dbReference>
<keyword evidence="6 7" id="KW-0472">Membrane</keyword>
<reference evidence="10 11" key="2">
    <citation type="submission" date="2015-12" db="EMBL/GenBank/DDBJ databases">
        <title>Draft Genome Sequence of Desulfitobacterium hafniense Strain DH, a Sulfate-reducing Bacterium Isolated from Paddy Soils.</title>
        <authorList>
            <person name="Bao P."/>
            <person name="Zhang X."/>
            <person name="Li G."/>
        </authorList>
    </citation>
    <scope>NUCLEOTIDE SEQUENCE [LARGE SCALE GENOMIC DNA]</scope>
    <source>
        <strain evidence="10 11">DH</strain>
    </source>
</reference>
<dbReference type="InterPro" id="IPR000515">
    <property type="entry name" value="MetI-like"/>
</dbReference>
<feature type="transmembrane region" description="Helical" evidence="7">
    <location>
        <begin position="138"/>
        <end position="165"/>
    </location>
</feature>
<keyword evidence="3" id="KW-1003">Cell membrane</keyword>
<feature type="domain" description="ABC transmembrane type-1" evidence="8">
    <location>
        <begin position="89"/>
        <end position="283"/>
    </location>
</feature>
<accession>A0A098B4P8</accession>
<feature type="transmembrane region" description="Helical" evidence="7">
    <location>
        <begin position="94"/>
        <end position="118"/>
    </location>
</feature>
<feature type="transmembrane region" description="Helical" evidence="7">
    <location>
        <begin position="202"/>
        <end position="223"/>
    </location>
</feature>
<reference evidence="9" key="1">
    <citation type="submission" date="2014-07" db="EMBL/GenBank/DDBJ databases">
        <authorList>
            <person name="Hornung V.Bastian."/>
        </authorList>
    </citation>
    <scope>NUCLEOTIDE SEQUENCE</scope>
    <source>
        <strain evidence="9">PCE-S</strain>
    </source>
</reference>
<dbReference type="EMBL" id="LK996017">
    <property type="protein sequence ID" value="CDX03345.1"/>
    <property type="molecule type" value="Genomic_DNA"/>
</dbReference>
<name>A0A098B4P8_DESHA</name>
<evidence type="ECO:0000313" key="11">
    <source>
        <dbReference type="Proteomes" id="UP000054623"/>
    </source>
</evidence>
<dbReference type="AlphaFoldDB" id="A0A098B4P8"/>
<keyword evidence="5 7" id="KW-1133">Transmembrane helix</keyword>
<evidence type="ECO:0000256" key="4">
    <source>
        <dbReference type="ARBA" id="ARBA00022692"/>
    </source>
</evidence>
<evidence type="ECO:0000256" key="6">
    <source>
        <dbReference type="ARBA" id="ARBA00023136"/>
    </source>
</evidence>
<dbReference type="Pfam" id="PF00528">
    <property type="entry name" value="BPD_transp_1"/>
    <property type="match status" value="1"/>
</dbReference>
<gene>
    <name evidence="10" type="ORF">AT727_04525</name>
    <name evidence="9" type="ORF">DPCES_3459</name>
</gene>
<evidence type="ECO:0000256" key="5">
    <source>
        <dbReference type="ARBA" id="ARBA00022989"/>
    </source>
</evidence>
<protein>
    <submittedName>
        <fullName evidence="9">ABC-type dipeptide/oligopeptide/nickel transport system, permease component</fullName>
    </submittedName>
    <submittedName>
        <fullName evidence="10">Peptide ABC transporter permease</fullName>
    </submittedName>
</protein>
<dbReference type="GO" id="GO:0055085">
    <property type="term" value="P:transmembrane transport"/>
    <property type="evidence" value="ECO:0007669"/>
    <property type="project" value="InterPro"/>
</dbReference>
<evidence type="ECO:0000313" key="9">
    <source>
        <dbReference type="EMBL" id="CDX03345.1"/>
    </source>
</evidence>
<dbReference type="SUPFAM" id="SSF161098">
    <property type="entry name" value="MetI-like"/>
    <property type="match status" value="1"/>
</dbReference>
<dbReference type="PROSITE" id="PS50928">
    <property type="entry name" value="ABC_TM1"/>
    <property type="match status" value="1"/>
</dbReference>
<keyword evidence="4 7" id="KW-0812">Transmembrane</keyword>
<dbReference type="OrthoDB" id="9783218at2"/>
<organism evidence="9">
    <name type="scientific">Desulfitobacterium hafniense</name>
    <name type="common">Desulfitobacterium frappieri</name>
    <dbReference type="NCBI Taxonomy" id="49338"/>
    <lineage>
        <taxon>Bacteria</taxon>
        <taxon>Bacillati</taxon>
        <taxon>Bacillota</taxon>
        <taxon>Clostridia</taxon>
        <taxon>Eubacteriales</taxon>
        <taxon>Desulfitobacteriaceae</taxon>
        <taxon>Desulfitobacterium</taxon>
    </lineage>
</organism>
<evidence type="ECO:0000256" key="3">
    <source>
        <dbReference type="ARBA" id="ARBA00022475"/>
    </source>
</evidence>
<evidence type="ECO:0000256" key="7">
    <source>
        <dbReference type="RuleBase" id="RU363032"/>
    </source>
</evidence>
<comment type="subcellular location">
    <subcellularLocation>
        <location evidence="1 7">Cell membrane</location>
        <topology evidence="1 7">Multi-pass membrane protein</topology>
    </subcellularLocation>
</comment>
<dbReference type="PANTHER" id="PTHR43386">
    <property type="entry name" value="OLIGOPEPTIDE TRANSPORT SYSTEM PERMEASE PROTEIN APPC"/>
    <property type="match status" value="1"/>
</dbReference>
<sequence length="293" mass="31703">MKQIFTTISVGRKGWFLPLKGFWTSFSGYGKFGMGVILFLVCLCLMSFFFLGELHKIPSGNALEPPGLNHWLGTDDLGIDIFAQICHGAAISMAVGLSTALLAGIGGGSLGILAGYYGKWIDKAITGLCDLMMSIPQLPLMIVLGAFFGASLTNIIVVIALISWVGPARTVRSKVLSMRHENFIVAAKSYGAGFRHLALKHFIPGLLPIISVSMIRIVSHGVVAEAGLSFLGLGDPLSKSWGIILNRSINFPGIYFTDFWKWWIMSPLAALLLLVVAVAFISRDLEKVVNTKN</sequence>
<dbReference type="RefSeq" id="WP_005816902.1">
    <property type="nucleotide sequence ID" value="NZ_CABKQQ010000060.1"/>
</dbReference>
<feature type="transmembrane region" description="Helical" evidence="7">
    <location>
        <begin position="262"/>
        <end position="282"/>
    </location>
</feature>
<evidence type="ECO:0000256" key="1">
    <source>
        <dbReference type="ARBA" id="ARBA00004651"/>
    </source>
</evidence>
<dbReference type="Gene3D" id="1.10.3720.10">
    <property type="entry name" value="MetI-like"/>
    <property type="match status" value="1"/>
</dbReference>
<comment type="similarity">
    <text evidence="7">Belongs to the binding-protein-dependent transport system permease family.</text>
</comment>
<evidence type="ECO:0000259" key="8">
    <source>
        <dbReference type="PROSITE" id="PS50928"/>
    </source>
</evidence>
<dbReference type="Proteomes" id="UP000054623">
    <property type="component" value="Unassembled WGS sequence"/>
</dbReference>
<evidence type="ECO:0000256" key="2">
    <source>
        <dbReference type="ARBA" id="ARBA00022448"/>
    </source>
</evidence>
<dbReference type="InterPro" id="IPR050366">
    <property type="entry name" value="BP-dependent_transpt_permease"/>
</dbReference>
<keyword evidence="2 7" id="KW-0813">Transport</keyword>
<dbReference type="GO" id="GO:0005886">
    <property type="term" value="C:plasma membrane"/>
    <property type="evidence" value="ECO:0007669"/>
    <property type="project" value="UniProtKB-SubCell"/>
</dbReference>
<evidence type="ECO:0000313" key="10">
    <source>
        <dbReference type="EMBL" id="KTE92205.1"/>
    </source>
</evidence>